<name>A0A284VRZ5_9EURY</name>
<evidence type="ECO:0000313" key="2">
    <source>
        <dbReference type="EMBL" id="SNQ62061.1"/>
    </source>
</evidence>
<evidence type="ECO:0000313" key="3">
    <source>
        <dbReference type="Proteomes" id="UP000218615"/>
    </source>
</evidence>
<keyword evidence="1" id="KW-0472">Membrane</keyword>
<keyword evidence="1" id="KW-0812">Transmembrane</keyword>
<accession>A0A284VRZ5</accession>
<sequence>MFFLTLIGDKMYTVGQKLEHLKDQINSGLREHIEGSSTLLKVRDAKDRFADKIIAVGMQGQLACMGCVSLDKLVSGMQASGKRIKLFLDDKEVSDVPGFLKNEAAEVNAKSLMVLIVGGIIVMKLASTMLPQANADWTAATAAGGAMANASASDKSTWNTGGSLIPVFGIAIVAGITIRAFGH</sequence>
<proteinExistence type="predicted"/>
<feature type="transmembrane region" description="Helical" evidence="1">
    <location>
        <begin position="163"/>
        <end position="182"/>
    </location>
</feature>
<dbReference type="Proteomes" id="UP000218615">
    <property type="component" value="Unassembled WGS sequence"/>
</dbReference>
<evidence type="ECO:0000256" key="1">
    <source>
        <dbReference type="SAM" id="Phobius"/>
    </source>
</evidence>
<gene>
    <name evidence="2" type="ORF">MNV_580009</name>
</gene>
<keyword evidence="1" id="KW-1133">Transmembrane helix</keyword>
<feature type="transmembrane region" description="Helical" evidence="1">
    <location>
        <begin position="111"/>
        <end position="130"/>
    </location>
</feature>
<dbReference type="EMBL" id="FZMP01000205">
    <property type="protein sequence ID" value="SNQ62061.1"/>
    <property type="molecule type" value="Genomic_DNA"/>
</dbReference>
<dbReference type="AlphaFoldDB" id="A0A284VRZ5"/>
<organism evidence="2 3">
    <name type="scientific">Candidatus Methanoperedens nitratireducens</name>
    <dbReference type="NCBI Taxonomy" id="1392998"/>
    <lineage>
        <taxon>Archaea</taxon>
        <taxon>Methanobacteriati</taxon>
        <taxon>Methanobacteriota</taxon>
        <taxon>Stenosarchaea group</taxon>
        <taxon>Methanomicrobia</taxon>
        <taxon>Methanosarcinales</taxon>
        <taxon>ANME-2 cluster</taxon>
        <taxon>Candidatus Methanoperedentaceae</taxon>
        <taxon>Candidatus Methanoperedens</taxon>
    </lineage>
</organism>
<reference evidence="3" key="1">
    <citation type="submission" date="2017-06" db="EMBL/GenBank/DDBJ databases">
        <authorList>
            <person name="Cremers G."/>
        </authorList>
    </citation>
    <scope>NUCLEOTIDE SEQUENCE [LARGE SCALE GENOMIC DNA]</scope>
</reference>
<protein>
    <submittedName>
        <fullName evidence="2">Uncharacterized protein</fullName>
    </submittedName>
</protein>
<keyword evidence="3" id="KW-1185">Reference proteome</keyword>